<dbReference type="OrthoDB" id="9802919at2"/>
<evidence type="ECO:0000256" key="7">
    <source>
        <dbReference type="RuleBase" id="RU362042"/>
    </source>
</evidence>
<keyword evidence="10" id="KW-1185">Reference proteome</keyword>
<comment type="similarity">
    <text evidence="2 7">Belongs to the peptidase S26 family.</text>
</comment>
<feature type="transmembrane region" description="Helical" evidence="7">
    <location>
        <begin position="498"/>
        <end position="515"/>
    </location>
</feature>
<keyword evidence="7" id="KW-1133">Transmembrane helix</keyword>
<feature type="active site" evidence="6">
    <location>
        <position position="252"/>
    </location>
</feature>
<reference evidence="9 10" key="1">
    <citation type="journal article" date="2007" name="Int. J. Syst. Evol. Microbiol.">
        <title>Marixanthomonas ophiurae gen. nov., sp. nov., a marine bacterium of the family Flavobacteriaceae isolated from a deep-sea brittle star.</title>
        <authorList>
            <person name="Romanenko L.A."/>
            <person name="Uchino M."/>
            <person name="Frolova G.M."/>
            <person name="Mikhailov V.V."/>
        </authorList>
    </citation>
    <scope>NUCLEOTIDE SEQUENCE [LARGE SCALE GENOMIC DNA]</scope>
    <source>
        <strain evidence="9 10">KMM 3046</strain>
    </source>
</reference>
<comment type="subcellular location">
    <subcellularLocation>
        <location evidence="7">Membrane</location>
        <topology evidence="7">Single-pass type II membrane protein</topology>
    </subcellularLocation>
</comment>
<dbReference type="GO" id="GO:0016020">
    <property type="term" value="C:membrane"/>
    <property type="evidence" value="ECO:0007669"/>
    <property type="project" value="UniProtKB-SubCell"/>
</dbReference>
<feature type="transmembrane region" description="Helical" evidence="7">
    <location>
        <begin position="86"/>
        <end position="104"/>
    </location>
</feature>
<keyword evidence="7" id="KW-0645">Protease</keyword>
<dbReference type="PANTHER" id="PTHR43390">
    <property type="entry name" value="SIGNAL PEPTIDASE I"/>
    <property type="match status" value="1"/>
</dbReference>
<dbReference type="CDD" id="cd06530">
    <property type="entry name" value="S26_SPase_I"/>
    <property type="match status" value="2"/>
</dbReference>
<dbReference type="Proteomes" id="UP000261082">
    <property type="component" value="Unassembled WGS sequence"/>
</dbReference>
<dbReference type="InterPro" id="IPR019757">
    <property type="entry name" value="Pept_S26A_signal_pept_1_Lys-AS"/>
</dbReference>
<dbReference type="InterPro" id="IPR000223">
    <property type="entry name" value="Pept_S26A_signal_pept_1"/>
</dbReference>
<sequence length="525" mass="60786">MSWTGWLLFFLLVQVIHFLGTWKLYIKAGRQAWEAAVPVYNAVVLMKIINRPWWWTILLFIPIVNLIMFPVVWVETLRSFGRNSNADTFLAIITLGLYLFYINYTQDVTYIEERSLKPRTAAGEWVSSILFAVVAATIVHTYFMQPFTIPTASLEKTLLVGDFLFVSKFHYGARAPMTPLSFPMVHDTIPVVKTKSYIPKPQVPYFRFPGFQDIERNDIVVFNWPIDEFEDIGPPPKGHAYKPIDKKSNYVKRSVGLPGDSLEIRDGYVYIDGKLNDLPDRSKIQFSYAFRTKGKINPNIFRDQYDITDGIGYDEKLKAYFLPAVSEEALSKLKKNPNIAEVFRLKKEKGEFDAGVFPQDDRYKWNADNFGPIYIPKKGTTVDINLESIPFYRRIIEVYEGSELGVDNKITTSGNQVLLNGNPISSYTFQQDYYWMMGDNRNNSQDARMWGYVPFNHVVGKPVFIWMSWDGTKQGIMNKIRWERLFTTVGGSGKPVSYLSYFLVLLGIWFAFDFFRKRRKKSAKK</sequence>
<feature type="transmembrane region" description="Helical" evidence="7">
    <location>
        <begin position="53"/>
        <end position="74"/>
    </location>
</feature>
<dbReference type="AlphaFoldDB" id="A0A3E1Q6L0"/>
<dbReference type="Pfam" id="PF10502">
    <property type="entry name" value="Peptidase_S26"/>
    <property type="match status" value="2"/>
</dbReference>
<proteinExistence type="inferred from homology"/>
<evidence type="ECO:0000256" key="2">
    <source>
        <dbReference type="ARBA" id="ARBA00009370"/>
    </source>
</evidence>
<dbReference type="NCBIfam" id="TIGR02227">
    <property type="entry name" value="sigpep_I_bact"/>
    <property type="match status" value="1"/>
</dbReference>
<dbReference type="PANTHER" id="PTHR43390:SF1">
    <property type="entry name" value="CHLOROPLAST PROCESSING PEPTIDASE"/>
    <property type="match status" value="1"/>
</dbReference>
<evidence type="ECO:0000313" key="10">
    <source>
        <dbReference type="Proteomes" id="UP000261082"/>
    </source>
</evidence>
<organism evidence="9 10">
    <name type="scientific">Marixanthomonas ophiurae</name>
    <dbReference type="NCBI Taxonomy" id="387659"/>
    <lineage>
        <taxon>Bacteria</taxon>
        <taxon>Pseudomonadati</taxon>
        <taxon>Bacteroidota</taxon>
        <taxon>Flavobacteriia</taxon>
        <taxon>Flavobacteriales</taxon>
        <taxon>Flavobacteriaceae</taxon>
        <taxon>Marixanthomonas</taxon>
    </lineage>
</organism>
<dbReference type="SUPFAM" id="SSF51306">
    <property type="entry name" value="LexA/Signal peptidase"/>
    <property type="match status" value="2"/>
</dbReference>
<comment type="caution">
    <text evidence="7">Lacks conserved residue(s) required for the propagation of feature annotation.</text>
</comment>
<dbReference type="EC" id="3.4.21.89" evidence="3 7"/>
<dbReference type="PRINTS" id="PR00727">
    <property type="entry name" value="LEADERPTASE"/>
</dbReference>
<keyword evidence="7" id="KW-0472">Membrane</keyword>
<dbReference type="PROSITE" id="PS00760">
    <property type="entry name" value="SPASE_I_2"/>
    <property type="match status" value="1"/>
</dbReference>
<dbReference type="GO" id="GO:0009003">
    <property type="term" value="F:signal peptidase activity"/>
    <property type="evidence" value="ECO:0007669"/>
    <property type="project" value="UniProtKB-EC"/>
</dbReference>
<comment type="catalytic activity">
    <reaction evidence="1 7">
        <text>Cleavage of hydrophobic, N-terminal signal or leader sequences from secreted and periplasmic proteins.</text>
        <dbReference type="EC" id="3.4.21.89"/>
    </reaction>
</comment>
<keyword evidence="5 7" id="KW-0378">Hydrolase</keyword>
<protein>
    <recommendedName>
        <fullName evidence="4 7">Signal peptidase I</fullName>
        <ecNumber evidence="3 7">3.4.21.89</ecNumber>
    </recommendedName>
</protein>
<evidence type="ECO:0000256" key="4">
    <source>
        <dbReference type="ARBA" id="ARBA00019232"/>
    </source>
</evidence>
<evidence type="ECO:0000256" key="6">
    <source>
        <dbReference type="PIRSR" id="PIRSR600223-1"/>
    </source>
</evidence>
<feature type="transmembrane region" description="Helical" evidence="7">
    <location>
        <begin position="6"/>
        <end position="25"/>
    </location>
</feature>
<dbReference type="InterPro" id="IPR043739">
    <property type="entry name" value="DUF5684"/>
</dbReference>
<dbReference type="EMBL" id="QVID01000002">
    <property type="protein sequence ID" value="RFN57773.1"/>
    <property type="molecule type" value="Genomic_DNA"/>
</dbReference>
<dbReference type="Gene3D" id="2.10.109.10">
    <property type="entry name" value="Umud Fragment, subunit A"/>
    <property type="match status" value="2"/>
</dbReference>
<evidence type="ECO:0000313" key="9">
    <source>
        <dbReference type="EMBL" id="RFN57773.1"/>
    </source>
</evidence>
<feature type="transmembrane region" description="Helical" evidence="7">
    <location>
        <begin position="125"/>
        <end position="143"/>
    </location>
</feature>
<feature type="active site" evidence="6">
    <location>
        <position position="153"/>
    </location>
</feature>
<dbReference type="RefSeq" id="WP_117159722.1">
    <property type="nucleotide sequence ID" value="NZ_QVID01000002.1"/>
</dbReference>
<dbReference type="InterPro" id="IPR036286">
    <property type="entry name" value="LexA/Signal_pep-like_sf"/>
</dbReference>
<evidence type="ECO:0000256" key="3">
    <source>
        <dbReference type="ARBA" id="ARBA00013208"/>
    </source>
</evidence>
<comment type="caution">
    <text evidence="9">The sequence shown here is derived from an EMBL/GenBank/DDBJ whole genome shotgun (WGS) entry which is preliminary data.</text>
</comment>
<evidence type="ECO:0000259" key="8">
    <source>
        <dbReference type="Pfam" id="PF10502"/>
    </source>
</evidence>
<feature type="domain" description="Peptidase S26" evidence="8">
    <location>
        <begin position="429"/>
        <end position="467"/>
    </location>
</feature>
<gene>
    <name evidence="9" type="primary">lepB</name>
    <name evidence="9" type="ORF">DZ858_11025</name>
</gene>
<dbReference type="InterPro" id="IPR019533">
    <property type="entry name" value="Peptidase_S26"/>
</dbReference>
<evidence type="ECO:0000256" key="1">
    <source>
        <dbReference type="ARBA" id="ARBA00000677"/>
    </source>
</evidence>
<accession>A0A3E1Q6L0</accession>
<keyword evidence="7" id="KW-0812">Transmembrane</keyword>
<dbReference type="GO" id="GO:0006465">
    <property type="term" value="P:signal peptide processing"/>
    <property type="evidence" value="ECO:0007669"/>
    <property type="project" value="InterPro"/>
</dbReference>
<evidence type="ECO:0000256" key="5">
    <source>
        <dbReference type="ARBA" id="ARBA00022801"/>
    </source>
</evidence>
<feature type="domain" description="Peptidase S26" evidence="8">
    <location>
        <begin position="124"/>
        <end position="277"/>
    </location>
</feature>
<dbReference type="GO" id="GO:0004252">
    <property type="term" value="F:serine-type endopeptidase activity"/>
    <property type="evidence" value="ECO:0007669"/>
    <property type="project" value="InterPro"/>
</dbReference>
<dbReference type="Pfam" id="PF18936">
    <property type="entry name" value="DUF5684"/>
    <property type="match status" value="1"/>
</dbReference>
<name>A0A3E1Q6L0_9FLAO</name>